<sequence>MDARTIILPSGKGAALAAIQTLTPATSPHAKTVAVESFRTVVFFIGGAGDKESYYFAGPYRNIFYAKESFDRRVKGAGKEGSYVSHYLGYNEARGASDIQNVIASKIPDKVTPVYIVGHSLGGWNGAHLSNILHSNGYQVEMLITLDPVGEGALVWLGSDIYYSKPQPKSVFWINVRANPRVPDSSDSVAEFGERWSVGSGPDVNHVMDINHYNARDMFCNPMADGLSAEDYMFESVVSYMRR</sequence>
<keyword evidence="2" id="KW-1185">Reference proteome</keyword>
<gene>
    <name evidence="1" type="ORF">SAMN05216177_1086</name>
</gene>
<evidence type="ECO:0000313" key="2">
    <source>
        <dbReference type="Proteomes" id="UP000182025"/>
    </source>
</evidence>
<reference evidence="2" key="1">
    <citation type="submission" date="2016-10" db="EMBL/GenBank/DDBJ databases">
        <authorList>
            <person name="Varghese N."/>
            <person name="Submissions S."/>
        </authorList>
    </citation>
    <scope>NUCLEOTIDE SEQUENCE [LARGE SCALE GENOMIC DNA]</scope>
    <source>
        <strain evidence="2">JCM 15604</strain>
    </source>
</reference>
<proteinExistence type="predicted"/>
<dbReference type="EMBL" id="FOXK01000008">
    <property type="protein sequence ID" value="SFQ12108.1"/>
    <property type="molecule type" value="Genomic_DNA"/>
</dbReference>
<dbReference type="OrthoDB" id="8596489at2"/>
<dbReference type="Gene3D" id="3.40.50.1820">
    <property type="entry name" value="alpha/beta hydrolase"/>
    <property type="match status" value="1"/>
</dbReference>
<dbReference type="InterPro" id="IPR029058">
    <property type="entry name" value="AB_hydrolase_fold"/>
</dbReference>
<name>A0A1I5VX50_9GAMM</name>
<organism evidence="1 2">
    <name type="scientific">Ectopseudomonas toyotomiensis</name>
    <dbReference type="NCBI Taxonomy" id="554344"/>
    <lineage>
        <taxon>Bacteria</taxon>
        <taxon>Pseudomonadati</taxon>
        <taxon>Pseudomonadota</taxon>
        <taxon>Gammaproteobacteria</taxon>
        <taxon>Pseudomonadales</taxon>
        <taxon>Pseudomonadaceae</taxon>
        <taxon>Ectopseudomonas</taxon>
    </lineage>
</organism>
<dbReference type="Proteomes" id="UP000182025">
    <property type="component" value="Unassembled WGS sequence"/>
</dbReference>
<evidence type="ECO:0000313" key="1">
    <source>
        <dbReference type="EMBL" id="SFQ12108.1"/>
    </source>
</evidence>
<dbReference type="RefSeq" id="WP_074916781.1">
    <property type="nucleotide sequence ID" value="NZ_FOXK01000008.1"/>
</dbReference>
<accession>A0A1I5VX50</accession>
<dbReference type="AlphaFoldDB" id="A0A1I5VX50"/>
<protein>
    <submittedName>
        <fullName evidence="1">Uncharacterized protein</fullName>
    </submittedName>
</protein>
<dbReference type="SUPFAM" id="SSF53474">
    <property type="entry name" value="alpha/beta-Hydrolases"/>
    <property type="match status" value="1"/>
</dbReference>